<evidence type="ECO:0000313" key="2">
    <source>
        <dbReference type="Proteomes" id="UP001596004"/>
    </source>
</evidence>
<comment type="caution">
    <text evidence="1">The sequence shown here is derived from an EMBL/GenBank/DDBJ whole genome shotgun (WGS) entry which is preliminary data.</text>
</comment>
<dbReference type="RefSeq" id="WP_380843362.1">
    <property type="nucleotide sequence ID" value="NZ_JBHSFP010000017.1"/>
</dbReference>
<protein>
    <recommendedName>
        <fullName evidence="3">MarR family transcriptional regulator</fullName>
    </recommendedName>
</protein>
<dbReference type="Proteomes" id="UP001596004">
    <property type="component" value="Unassembled WGS sequence"/>
</dbReference>
<proteinExistence type="predicted"/>
<gene>
    <name evidence="1" type="ORF">ACFO60_23145</name>
</gene>
<dbReference type="Gene3D" id="1.10.10.10">
    <property type="entry name" value="Winged helix-like DNA-binding domain superfamily/Winged helix DNA-binding domain"/>
    <property type="match status" value="1"/>
</dbReference>
<evidence type="ECO:0008006" key="3">
    <source>
        <dbReference type="Google" id="ProtNLM"/>
    </source>
</evidence>
<name>A0ABV9CL07_9ACTN</name>
<sequence>MTPRRTPRTDRPPASRLSYPVYRLERRIRARLDEALTRYGVTTTAYMALSELRVASAHPPQEE</sequence>
<reference evidence="2" key="1">
    <citation type="journal article" date="2019" name="Int. J. Syst. Evol. Microbiol.">
        <title>The Global Catalogue of Microorganisms (GCM) 10K type strain sequencing project: providing services to taxonomists for standard genome sequencing and annotation.</title>
        <authorList>
            <consortium name="The Broad Institute Genomics Platform"/>
            <consortium name="The Broad Institute Genome Sequencing Center for Infectious Disease"/>
            <person name="Wu L."/>
            <person name="Ma J."/>
        </authorList>
    </citation>
    <scope>NUCLEOTIDE SEQUENCE [LARGE SCALE GENOMIC DNA]</scope>
    <source>
        <strain evidence="2">CGMCC 4.7132</strain>
    </source>
</reference>
<evidence type="ECO:0000313" key="1">
    <source>
        <dbReference type="EMBL" id="MFC4533673.1"/>
    </source>
</evidence>
<keyword evidence="2" id="KW-1185">Reference proteome</keyword>
<dbReference type="EMBL" id="JBHSFP010000017">
    <property type="protein sequence ID" value="MFC4533673.1"/>
    <property type="molecule type" value="Genomic_DNA"/>
</dbReference>
<organism evidence="1 2">
    <name type="scientific">Sphaerisporangium dianthi</name>
    <dbReference type="NCBI Taxonomy" id="1436120"/>
    <lineage>
        <taxon>Bacteria</taxon>
        <taxon>Bacillati</taxon>
        <taxon>Actinomycetota</taxon>
        <taxon>Actinomycetes</taxon>
        <taxon>Streptosporangiales</taxon>
        <taxon>Streptosporangiaceae</taxon>
        <taxon>Sphaerisporangium</taxon>
    </lineage>
</organism>
<dbReference type="InterPro" id="IPR036388">
    <property type="entry name" value="WH-like_DNA-bd_sf"/>
</dbReference>
<accession>A0ABV9CL07</accession>